<sequence length="232" mass="23768">MKKTVSVSLALLLASLAAAASAADAPTILNGSFEDNQLAGPGTSTGTIADWIKTFHGPIALVNGDLIDNYGNSYGVTPFGNQYVGLDPITTGFRAGITQIVDNFVAGQTYALTLYVADSDGGKAPLLDVMFSDGGATVYQETSYNVPVGGPYGDVIDFTKVTTLFTAPVSGEIAISLFNNGSAYVTTDPGSISIDNVSIALAAPVPEPTSAALLAVGLLAVGGRQLSRRRKA</sequence>
<dbReference type="InterPro" id="IPR013424">
    <property type="entry name" value="Ice-binding_C"/>
</dbReference>
<keyword evidence="1" id="KW-0732">Signal</keyword>
<evidence type="ECO:0000256" key="1">
    <source>
        <dbReference type="SAM" id="SignalP"/>
    </source>
</evidence>
<dbReference type="Gene3D" id="2.60.120.260">
    <property type="entry name" value="Galactose-binding domain-like"/>
    <property type="match status" value="1"/>
</dbReference>
<dbReference type="NCBIfam" id="TIGR02595">
    <property type="entry name" value="PEP_CTERM"/>
    <property type="match status" value="1"/>
</dbReference>
<name>A0ABU5DDJ0_9BURK</name>
<dbReference type="RefSeq" id="WP_320421736.1">
    <property type="nucleotide sequence ID" value="NZ_JAXCLA010000002.1"/>
</dbReference>
<reference evidence="3 4" key="1">
    <citation type="submission" date="2023-11" db="EMBL/GenBank/DDBJ databases">
        <title>Paucibacter sp. nov., isolated from fresh soil in Korea.</title>
        <authorList>
            <person name="Le N.T.T."/>
        </authorList>
    </citation>
    <scope>NUCLEOTIDE SEQUENCE [LARGE SCALE GENOMIC DNA]</scope>
    <source>
        <strain evidence="3 4">R3-3</strain>
    </source>
</reference>
<gene>
    <name evidence="3" type="ORF">SNE35_04860</name>
</gene>
<evidence type="ECO:0000259" key="2">
    <source>
        <dbReference type="Pfam" id="PF07589"/>
    </source>
</evidence>
<feature type="domain" description="Ice-binding protein C-terminal" evidence="2">
    <location>
        <begin position="204"/>
        <end position="229"/>
    </location>
</feature>
<dbReference type="EMBL" id="JAXCLA010000002">
    <property type="protein sequence ID" value="MDY0743820.1"/>
    <property type="molecule type" value="Genomic_DNA"/>
</dbReference>
<feature type="signal peptide" evidence="1">
    <location>
        <begin position="1"/>
        <end position="22"/>
    </location>
</feature>
<accession>A0ABU5DDJ0</accession>
<protein>
    <submittedName>
        <fullName evidence="3">PEP-CTERM sorting domain-containing protein</fullName>
    </submittedName>
</protein>
<evidence type="ECO:0000313" key="4">
    <source>
        <dbReference type="Proteomes" id="UP001285263"/>
    </source>
</evidence>
<dbReference type="Pfam" id="PF07589">
    <property type="entry name" value="PEP-CTERM"/>
    <property type="match status" value="1"/>
</dbReference>
<evidence type="ECO:0000313" key="3">
    <source>
        <dbReference type="EMBL" id="MDY0743820.1"/>
    </source>
</evidence>
<organism evidence="3 4">
    <name type="scientific">Roseateles agri</name>
    <dbReference type="NCBI Taxonomy" id="3098619"/>
    <lineage>
        <taxon>Bacteria</taxon>
        <taxon>Pseudomonadati</taxon>
        <taxon>Pseudomonadota</taxon>
        <taxon>Betaproteobacteria</taxon>
        <taxon>Burkholderiales</taxon>
        <taxon>Sphaerotilaceae</taxon>
        <taxon>Roseateles</taxon>
    </lineage>
</organism>
<dbReference type="Proteomes" id="UP001285263">
    <property type="component" value="Unassembled WGS sequence"/>
</dbReference>
<comment type="caution">
    <text evidence="3">The sequence shown here is derived from an EMBL/GenBank/DDBJ whole genome shotgun (WGS) entry which is preliminary data.</text>
</comment>
<proteinExistence type="predicted"/>
<keyword evidence="4" id="KW-1185">Reference proteome</keyword>
<feature type="chain" id="PRO_5046236693" evidence="1">
    <location>
        <begin position="23"/>
        <end position="232"/>
    </location>
</feature>